<sequence length="300" mass="34388">MKLLLGFMWLLHWLPLPVLGRFGDAVGSLLFVVMRSRRHITLTNLRLCMPELSEAERTAIGRRHFQAYSRSVWERGILWWASEDRLRRLIKVEPGPVPVEQMTSQPTILLCPHFVCLDVAGASIAMVASASSMYVQQKNAAFDRVLRAGRARFKPVKLFTRQDGIKPILRALRDKLPYFMLPDMDFGEKDAEFVPFFGIEAATLTATARIAATTGAQVMPVIATFLPDYQGWRVKFYPVWDNYPGPDMVAATRRMNEFIEERVREAPAEYFWTHKRFKTRPNGEASLYQRSRSTQAADET</sequence>
<keyword evidence="8" id="KW-1185">Reference proteome</keyword>
<gene>
    <name evidence="7" type="ORF">GTP81_24330</name>
</gene>
<dbReference type="GO" id="GO:0016746">
    <property type="term" value="F:acyltransferase activity"/>
    <property type="evidence" value="ECO:0007669"/>
    <property type="project" value="UniProtKB-KW"/>
</dbReference>
<evidence type="ECO:0000256" key="2">
    <source>
        <dbReference type="ARBA" id="ARBA00022475"/>
    </source>
</evidence>
<name>A0A845HMV7_9BURK</name>
<evidence type="ECO:0000256" key="4">
    <source>
        <dbReference type="ARBA" id="ARBA00022679"/>
    </source>
</evidence>
<protein>
    <submittedName>
        <fullName evidence="7">Lipid A biosynthesis acyltransferase</fullName>
    </submittedName>
</protein>
<comment type="caution">
    <text evidence="7">The sequence shown here is derived from an EMBL/GenBank/DDBJ whole genome shotgun (WGS) entry which is preliminary data.</text>
</comment>
<keyword evidence="2" id="KW-1003">Cell membrane</keyword>
<evidence type="ECO:0000256" key="1">
    <source>
        <dbReference type="ARBA" id="ARBA00004533"/>
    </source>
</evidence>
<dbReference type="Pfam" id="PF03279">
    <property type="entry name" value="Lip_A_acyltrans"/>
    <property type="match status" value="1"/>
</dbReference>
<keyword evidence="5" id="KW-0472">Membrane</keyword>
<reference evidence="7 8" key="1">
    <citation type="submission" date="2019-12" db="EMBL/GenBank/DDBJ databases">
        <title>Novel species isolated from a subtropical stream in China.</title>
        <authorList>
            <person name="Lu H."/>
        </authorList>
    </citation>
    <scope>NUCLEOTIDE SEQUENCE [LARGE SCALE GENOMIC DNA]</scope>
    <source>
        <strain evidence="7 8">FT107W</strain>
    </source>
</reference>
<dbReference type="Proteomes" id="UP000484875">
    <property type="component" value="Unassembled WGS sequence"/>
</dbReference>
<evidence type="ECO:0000313" key="8">
    <source>
        <dbReference type="Proteomes" id="UP000484875"/>
    </source>
</evidence>
<proteinExistence type="predicted"/>
<dbReference type="PANTHER" id="PTHR30606">
    <property type="entry name" value="LIPID A BIOSYNTHESIS LAUROYL ACYLTRANSFERASE"/>
    <property type="match status" value="1"/>
</dbReference>
<organism evidence="7 8">
    <name type="scientific">Duganella vulcania</name>
    <dbReference type="NCBI Taxonomy" id="2692166"/>
    <lineage>
        <taxon>Bacteria</taxon>
        <taxon>Pseudomonadati</taxon>
        <taxon>Pseudomonadota</taxon>
        <taxon>Betaproteobacteria</taxon>
        <taxon>Burkholderiales</taxon>
        <taxon>Oxalobacteraceae</taxon>
        <taxon>Telluria group</taxon>
        <taxon>Duganella</taxon>
    </lineage>
</organism>
<evidence type="ECO:0000256" key="5">
    <source>
        <dbReference type="ARBA" id="ARBA00023136"/>
    </source>
</evidence>
<evidence type="ECO:0000313" key="7">
    <source>
        <dbReference type="EMBL" id="MYN19877.1"/>
    </source>
</evidence>
<accession>A0A845HMV7</accession>
<dbReference type="GO" id="GO:0009247">
    <property type="term" value="P:glycolipid biosynthetic process"/>
    <property type="evidence" value="ECO:0007669"/>
    <property type="project" value="UniProtKB-ARBA"/>
</dbReference>
<dbReference type="PIRSF" id="PIRSF026649">
    <property type="entry name" value="MsbB"/>
    <property type="match status" value="1"/>
</dbReference>
<keyword evidence="3" id="KW-0997">Cell inner membrane</keyword>
<comment type="subcellular location">
    <subcellularLocation>
        <location evidence="1">Cell inner membrane</location>
    </subcellularLocation>
</comment>
<dbReference type="InterPro" id="IPR004960">
    <property type="entry name" value="LipA_acyltrans"/>
</dbReference>
<dbReference type="PANTHER" id="PTHR30606:SF9">
    <property type="entry name" value="LIPID A BIOSYNTHESIS LAUROYLTRANSFERASE"/>
    <property type="match status" value="1"/>
</dbReference>
<evidence type="ECO:0000256" key="3">
    <source>
        <dbReference type="ARBA" id="ARBA00022519"/>
    </source>
</evidence>
<dbReference type="RefSeq" id="WP_161092258.1">
    <property type="nucleotide sequence ID" value="NZ_WWCV01000056.1"/>
</dbReference>
<keyword evidence="6 7" id="KW-0012">Acyltransferase</keyword>
<evidence type="ECO:0000256" key="6">
    <source>
        <dbReference type="ARBA" id="ARBA00023315"/>
    </source>
</evidence>
<keyword evidence="4 7" id="KW-0808">Transferase</keyword>
<dbReference type="GO" id="GO:0005886">
    <property type="term" value="C:plasma membrane"/>
    <property type="evidence" value="ECO:0007669"/>
    <property type="project" value="UniProtKB-SubCell"/>
</dbReference>
<dbReference type="CDD" id="cd07984">
    <property type="entry name" value="LPLAT_LABLAT-like"/>
    <property type="match status" value="1"/>
</dbReference>
<dbReference type="EMBL" id="WWCV01000056">
    <property type="protein sequence ID" value="MYN19877.1"/>
    <property type="molecule type" value="Genomic_DNA"/>
</dbReference>
<dbReference type="AlphaFoldDB" id="A0A845HMV7"/>